<dbReference type="OrthoDB" id="9797415at2"/>
<sequence>MIQPIATLLLDADGVTQHNPNFASGMEHLFGDRATLTEILRLEPPSLDGTADLRTVITLFVADKGLDVDPDAVLAVWHETHTLLGVFDLLDEVRRRGVRVYLATNQQPRRGERMIAEKGYELHTDGAFYSYQMGVAKPDPRFFRIILDELGCEPRATLFIDDVAENVETARALGIEAVLFDRDSGTTGLRAVLLGYGLITC</sequence>
<dbReference type="InterPro" id="IPR036412">
    <property type="entry name" value="HAD-like_sf"/>
</dbReference>
<organism evidence="1 2">
    <name type="scientific">Propionibacterium acidifaciens F0233</name>
    <dbReference type="NCBI Taxonomy" id="553198"/>
    <lineage>
        <taxon>Bacteria</taxon>
        <taxon>Bacillati</taxon>
        <taxon>Actinomycetota</taxon>
        <taxon>Actinomycetes</taxon>
        <taxon>Propionibacteriales</taxon>
        <taxon>Propionibacteriaceae</taxon>
        <taxon>Propionibacterium</taxon>
    </lineage>
</organism>
<gene>
    <name evidence="1" type="ORF">HMPREF0682_0557</name>
</gene>
<dbReference type="SUPFAM" id="SSF56784">
    <property type="entry name" value="HAD-like"/>
    <property type="match status" value="1"/>
</dbReference>
<dbReference type="InterPro" id="IPR023214">
    <property type="entry name" value="HAD_sf"/>
</dbReference>
<dbReference type="NCBIfam" id="TIGR01549">
    <property type="entry name" value="HAD-SF-IA-v1"/>
    <property type="match status" value="1"/>
</dbReference>
<comment type="caution">
    <text evidence="1">The sequence shown here is derived from an EMBL/GenBank/DDBJ whole genome shotgun (WGS) entry which is preliminary data.</text>
</comment>
<reference evidence="1" key="1">
    <citation type="submission" date="2013-08" db="EMBL/GenBank/DDBJ databases">
        <authorList>
            <person name="Durkin A.S."/>
            <person name="Haft D.R."/>
            <person name="McCorrison J."/>
            <person name="Torralba M."/>
            <person name="Gillis M."/>
            <person name="Haft D.H."/>
            <person name="Methe B."/>
            <person name="Sutton G."/>
            <person name="Nelson K.E."/>
        </authorList>
    </citation>
    <scope>NUCLEOTIDE SEQUENCE [LARGE SCALE GENOMIC DNA]</scope>
    <source>
        <strain evidence="1">F0233</strain>
    </source>
</reference>
<dbReference type="InterPro" id="IPR006439">
    <property type="entry name" value="HAD-SF_hydro_IA"/>
</dbReference>
<dbReference type="Gene3D" id="3.40.50.1000">
    <property type="entry name" value="HAD superfamily/HAD-like"/>
    <property type="match status" value="1"/>
</dbReference>
<dbReference type="PANTHER" id="PTHR43611">
    <property type="entry name" value="ALPHA-D-GLUCOSE 1-PHOSPHATE PHOSPHATASE"/>
    <property type="match status" value="1"/>
</dbReference>
<name>U2R2S9_9ACTN</name>
<dbReference type="Proteomes" id="UP000017052">
    <property type="component" value="Unassembled WGS sequence"/>
</dbReference>
<protein>
    <submittedName>
        <fullName evidence="1">Haloacid dehalogenase-like hydrolase</fullName>
    </submittedName>
</protein>
<dbReference type="PANTHER" id="PTHR43611:SF3">
    <property type="entry name" value="FLAVIN MONONUCLEOTIDE HYDROLASE 1, CHLOROPLATIC"/>
    <property type="match status" value="1"/>
</dbReference>
<dbReference type="GeneID" id="95359993"/>
<dbReference type="EMBL" id="ACVN02000023">
    <property type="protein sequence ID" value="ERK62839.1"/>
    <property type="molecule type" value="Genomic_DNA"/>
</dbReference>
<dbReference type="AlphaFoldDB" id="U2R2S9"/>
<dbReference type="PRINTS" id="PR00413">
    <property type="entry name" value="HADHALOGNASE"/>
</dbReference>
<dbReference type="GO" id="GO:0016787">
    <property type="term" value="F:hydrolase activity"/>
    <property type="evidence" value="ECO:0007669"/>
    <property type="project" value="UniProtKB-KW"/>
</dbReference>
<keyword evidence="2" id="KW-1185">Reference proteome</keyword>
<dbReference type="RefSeq" id="WP_021796218.1">
    <property type="nucleotide sequence ID" value="NZ_ACVN02000023.1"/>
</dbReference>
<evidence type="ECO:0000313" key="2">
    <source>
        <dbReference type="Proteomes" id="UP000017052"/>
    </source>
</evidence>
<accession>U2R2S9</accession>
<proteinExistence type="predicted"/>
<dbReference type="Pfam" id="PF00702">
    <property type="entry name" value="Hydrolase"/>
    <property type="match status" value="1"/>
</dbReference>
<dbReference type="NCBIfam" id="TIGR01509">
    <property type="entry name" value="HAD-SF-IA-v3"/>
    <property type="match status" value="1"/>
</dbReference>
<evidence type="ECO:0000313" key="1">
    <source>
        <dbReference type="EMBL" id="ERK62839.1"/>
    </source>
</evidence>